<dbReference type="EMBL" id="CP066775">
    <property type="protein sequence ID" value="QQL49242.1"/>
    <property type="molecule type" value="Genomic_DNA"/>
</dbReference>
<accession>A0A6I4I7T2</accession>
<dbReference type="SMART" id="SM00563">
    <property type="entry name" value="PlsC"/>
    <property type="match status" value="1"/>
</dbReference>
<feature type="domain" description="Phospholipid/glycerol acyltransferase" evidence="1">
    <location>
        <begin position="42"/>
        <end position="160"/>
    </location>
</feature>
<protein>
    <submittedName>
        <fullName evidence="2">1-acyl-sn-glycerol-3-phosphate acyltransferase</fullName>
    </submittedName>
</protein>
<dbReference type="Proteomes" id="UP000429232">
    <property type="component" value="Chromosome"/>
</dbReference>
<gene>
    <name evidence="2" type="ORF">GO620_013830</name>
</gene>
<dbReference type="SUPFAM" id="SSF69593">
    <property type="entry name" value="Glycerol-3-phosphate (1)-acyltransferase"/>
    <property type="match status" value="1"/>
</dbReference>
<evidence type="ECO:0000313" key="2">
    <source>
        <dbReference type="EMBL" id="QQL49242.1"/>
    </source>
</evidence>
<reference evidence="2 3" key="1">
    <citation type="submission" date="2020-12" db="EMBL/GenBank/DDBJ databases">
        <title>HMF7856_wgs.fasta genome submission.</title>
        <authorList>
            <person name="Kang H."/>
            <person name="Kim H."/>
            <person name="Joh K."/>
        </authorList>
    </citation>
    <scope>NUCLEOTIDE SEQUENCE [LARGE SCALE GENOMIC DNA]</scope>
    <source>
        <strain evidence="2 3">HMF7856</strain>
    </source>
</reference>
<dbReference type="AlphaFoldDB" id="A0A6I4I7T2"/>
<keyword evidence="3" id="KW-1185">Reference proteome</keyword>
<sequence>MIKPARNIFISTFFERYISFILSRDFQKINVNSIEVSRDKSVLLLANHYSWWDGFIAFYINKKLFKKKAHVMIIETTARKYAFMKYLGAYTVNKGTRDMITSLDYTAELLTNPANLVLLFPQGKIYSNFADSVVFSKGLSRIIEKVTGKFEIVYAASFTETLHHKKPTVNVALKKAKALKFEGMEQEYNAFYKEVRDRQSKIVI</sequence>
<evidence type="ECO:0000259" key="1">
    <source>
        <dbReference type="SMART" id="SM00563"/>
    </source>
</evidence>
<organism evidence="2 3">
    <name type="scientific">Mucilaginibacter ginkgonis</name>
    <dbReference type="NCBI Taxonomy" id="2682091"/>
    <lineage>
        <taxon>Bacteria</taxon>
        <taxon>Pseudomonadati</taxon>
        <taxon>Bacteroidota</taxon>
        <taxon>Sphingobacteriia</taxon>
        <taxon>Sphingobacteriales</taxon>
        <taxon>Sphingobacteriaceae</taxon>
        <taxon>Mucilaginibacter</taxon>
    </lineage>
</organism>
<dbReference type="GO" id="GO:0016746">
    <property type="term" value="F:acyltransferase activity"/>
    <property type="evidence" value="ECO:0007669"/>
    <property type="project" value="UniProtKB-KW"/>
</dbReference>
<dbReference type="RefSeq" id="WP_157526983.1">
    <property type="nucleotide sequence ID" value="NZ_CP066775.1"/>
</dbReference>
<proteinExistence type="predicted"/>
<keyword evidence="2" id="KW-0012">Acyltransferase</keyword>
<keyword evidence="2" id="KW-0808">Transferase</keyword>
<name>A0A6I4I7T2_9SPHI</name>
<evidence type="ECO:0000313" key="3">
    <source>
        <dbReference type="Proteomes" id="UP000429232"/>
    </source>
</evidence>
<dbReference type="InterPro" id="IPR002123">
    <property type="entry name" value="Plipid/glycerol_acylTrfase"/>
</dbReference>
<dbReference type="Pfam" id="PF01553">
    <property type="entry name" value="Acyltransferase"/>
    <property type="match status" value="1"/>
</dbReference>
<dbReference type="KEGG" id="mgik:GO620_013830"/>